<keyword evidence="3" id="KW-1185">Reference proteome</keyword>
<evidence type="ECO:0000313" key="3">
    <source>
        <dbReference type="Proteomes" id="UP000245926"/>
    </source>
</evidence>
<dbReference type="EMBL" id="CP029550">
    <property type="protein sequence ID" value="AWN42655.1"/>
    <property type="molecule type" value="Genomic_DNA"/>
</dbReference>
<reference evidence="3" key="1">
    <citation type="submission" date="2018-05" db="EMBL/GenBank/DDBJ databases">
        <title>Complete Genome Sequence of Methylobacterium sp. 17SD2-17.</title>
        <authorList>
            <person name="Srinivasan S."/>
        </authorList>
    </citation>
    <scope>NUCLEOTIDE SEQUENCE [LARGE SCALE GENOMIC DNA]</scope>
    <source>
        <strain evidence="3">17SD2-17</strain>
    </source>
</reference>
<sequence>MARRSRPSLTSLTPRPQEPRPEPRPQEARPPGSDPRPLPLSTAPAKPEPARGASEGPRLMQLWVNAPGYSELKRLAEEQGVPVEALGVEALNDLLIKHGRPPVVEGKTARPGAGAAPAAFALAPFPVWPATPATWWYETFTAPMLAAWTGRKPK</sequence>
<accession>A0A2U8W953</accession>
<dbReference type="KEGG" id="mets:DK389_21790"/>
<dbReference type="OrthoDB" id="8005259at2"/>
<evidence type="ECO:0000256" key="1">
    <source>
        <dbReference type="SAM" id="MobiDB-lite"/>
    </source>
</evidence>
<name>A0A2U8W953_9HYPH</name>
<proteinExistence type="predicted"/>
<feature type="compositionally biased region" description="Basic and acidic residues" evidence="1">
    <location>
        <begin position="17"/>
        <end position="27"/>
    </location>
</feature>
<organism evidence="2 3">
    <name type="scientific">Methylobacterium durans</name>
    <dbReference type="NCBI Taxonomy" id="2202825"/>
    <lineage>
        <taxon>Bacteria</taxon>
        <taxon>Pseudomonadati</taxon>
        <taxon>Pseudomonadota</taxon>
        <taxon>Alphaproteobacteria</taxon>
        <taxon>Hyphomicrobiales</taxon>
        <taxon>Methylobacteriaceae</taxon>
        <taxon>Methylobacterium</taxon>
    </lineage>
</organism>
<gene>
    <name evidence="2" type="ORF">DK389_21790</name>
</gene>
<protein>
    <submittedName>
        <fullName evidence="2">Uncharacterized protein</fullName>
    </submittedName>
</protein>
<dbReference type="AlphaFoldDB" id="A0A2U8W953"/>
<dbReference type="Proteomes" id="UP000245926">
    <property type="component" value="Chromosome"/>
</dbReference>
<feature type="region of interest" description="Disordered" evidence="1">
    <location>
        <begin position="1"/>
        <end position="59"/>
    </location>
</feature>
<dbReference type="RefSeq" id="WP_109892743.1">
    <property type="nucleotide sequence ID" value="NZ_CP029550.1"/>
</dbReference>
<evidence type="ECO:0000313" key="2">
    <source>
        <dbReference type="EMBL" id="AWN42655.1"/>
    </source>
</evidence>